<dbReference type="PANTHER" id="PTHR13812">
    <property type="entry name" value="KETIMINE REDUCTASE MU-CRYSTALLIN"/>
    <property type="match status" value="1"/>
</dbReference>
<dbReference type="eggNOG" id="COG2423">
    <property type="taxonomic scope" value="Bacteria"/>
</dbReference>
<organism evidence="1 2">
    <name type="scientific">Sulfitobacter mediterraneus</name>
    <dbReference type="NCBI Taxonomy" id="83219"/>
    <lineage>
        <taxon>Bacteria</taxon>
        <taxon>Pseudomonadati</taxon>
        <taxon>Pseudomonadota</taxon>
        <taxon>Alphaproteobacteria</taxon>
        <taxon>Rhodobacterales</taxon>
        <taxon>Roseobacteraceae</taxon>
        <taxon>Sulfitobacter</taxon>
    </lineage>
</organism>
<proteinExistence type="predicted"/>
<comment type="caution">
    <text evidence="1">The sequence shown here is derived from an EMBL/GenBank/DDBJ whole genome shotgun (WGS) entry which is preliminary data.</text>
</comment>
<dbReference type="STRING" id="83219.PM02_03055"/>
<dbReference type="GO" id="GO:0005737">
    <property type="term" value="C:cytoplasm"/>
    <property type="evidence" value="ECO:0007669"/>
    <property type="project" value="TreeGrafter"/>
</dbReference>
<protein>
    <submittedName>
        <fullName evidence="1">Ornithine cyclodeaminase</fullName>
    </submittedName>
</protein>
<reference evidence="1 2" key="1">
    <citation type="journal article" date="2014" name="Genome Announc.">
        <title>Draft Genome Sequences of Two Isolates of the Roseobacter Group, Sulfitobacter sp. Strains 3SOLIMAR09 and 1FIGIMAR09, from Harbors of Mallorca Island (Mediterranean Sea).</title>
        <authorList>
            <person name="Mas-Llado M."/>
            <person name="Pina-Villalonga J.M."/>
            <person name="Brunet-Galmes I."/>
            <person name="Nogales B."/>
            <person name="Bosch R."/>
        </authorList>
    </citation>
    <scope>NUCLEOTIDE SEQUENCE [LARGE SCALE GENOMIC DNA]</scope>
    <source>
        <strain evidence="1 2">1FIGIMAR09</strain>
    </source>
</reference>
<dbReference type="Gene3D" id="3.40.50.720">
    <property type="entry name" value="NAD(P)-binding Rossmann-like Domain"/>
    <property type="match status" value="1"/>
</dbReference>
<dbReference type="InterPro" id="IPR023401">
    <property type="entry name" value="ODC_N"/>
</dbReference>
<dbReference type="AlphaFoldDB" id="A0A061SWL3"/>
<evidence type="ECO:0000313" key="1">
    <source>
        <dbReference type="EMBL" id="KAJ04438.1"/>
    </source>
</evidence>
<evidence type="ECO:0000313" key="2">
    <source>
        <dbReference type="Proteomes" id="UP000027337"/>
    </source>
</evidence>
<accession>A0A061SWL3</accession>
<dbReference type="PANTHER" id="PTHR13812:SF19">
    <property type="entry name" value="KETIMINE REDUCTASE MU-CRYSTALLIN"/>
    <property type="match status" value="1"/>
</dbReference>
<dbReference type="RefSeq" id="WP_051584005.1">
    <property type="nucleotide sequence ID" value="NZ_JEMU01000002.1"/>
</dbReference>
<dbReference type="SUPFAM" id="SSF51735">
    <property type="entry name" value="NAD(P)-binding Rossmann-fold domains"/>
    <property type="match status" value="1"/>
</dbReference>
<name>A0A061SWL3_9RHOB</name>
<dbReference type="InterPro" id="IPR003462">
    <property type="entry name" value="ODC_Mu_crystall"/>
</dbReference>
<dbReference type="InterPro" id="IPR036291">
    <property type="entry name" value="NAD(P)-bd_dom_sf"/>
</dbReference>
<dbReference type="EMBL" id="JEMU01000002">
    <property type="protein sequence ID" value="KAJ04438.1"/>
    <property type="molecule type" value="Genomic_DNA"/>
</dbReference>
<gene>
    <name evidence="1" type="ORF">PM02_03055</name>
</gene>
<dbReference type="Gene3D" id="3.30.1780.10">
    <property type="entry name" value="ornithine cyclodeaminase, domain 1"/>
    <property type="match status" value="1"/>
</dbReference>
<dbReference type="Proteomes" id="UP000027337">
    <property type="component" value="Unassembled WGS sequence"/>
</dbReference>
<dbReference type="PIRSF" id="PIRSF001439">
    <property type="entry name" value="CryM"/>
    <property type="match status" value="1"/>
</dbReference>
<dbReference type="Pfam" id="PF02423">
    <property type="entry name" value="OCD_Mu_crystall"/>
    <property type="match status" value="1"/>
</dbReference>
<sequence>MIPIFQPEDIAPHLDIAALLPAAKDAFRALSDGSAQAPVYVLHPNDMADIHVKSACLPDCPIFTVKMAGWSQVLVDRGEPASSGLIVVFDSITCKPIAILQDNHLISDYRTAAAGALVADLLAPRDVASALVVGTGMQSRLQVEALLLSRRVPQIAVWGRDPQRTAQLRDDLAKIHPKTEFSRAGDLADAVPLADVILTATAAKDPVIDASWLRPGQHITSVGSDDATKCEIDPQVMAQAKVFVDARTSGEAFGSPRRAIAQGIIAASDLTEIGTCLTQGTARDPGDITLACLSGLGIQDLTAVRHLWQKLQPAAQLDLTGKAVT</sequence>
<keyword evidence="2" id="KW-1185">Reference proteome</keyword>